<reference evidence="3" key="1">
    <citation type="journal article" date="2010" name="Genome Biol.">
        <title>Genome sequence of the necrotrophic plant pathogen Pythium ultimum reveals original pathogenicity mechanisms and effector repertoire.</title>
        <authorList>
            <person name="Levesque C.A."/>
            <person name="Brouwer H."/>
            <person name="Cano L."/>
            <person name="Hamilton J.P."/>
            <person name="Holt C."/>
            <person name="Huitema E."/>
            <person name="Raffaele S."/>
            <person name="Robideau G.P."/>
            <person name="Thines M."/>
            <person name="Win J."/>
            <person name="Zerillo M.M."/>
            <person name="Beakes G.W."/>
            <person name="Boore J.L."/>
            <person name="Busam D."/>
            <person name="Dumas B."/>
            <person name="Ferriera S."/>
            <person name="Fuerstenberg S.I."/>
            <person name="Gachon C.M."/>
            <person name="Gaulin E."/>
            <person name="Govers F."/>
            <person name="Grenville-Briggs L."/>
            <person name="Horner N."/>
            <person name="Hostetler J."/>
            <person name="Jiang R.H."/>
            <person name="Johnson J."/>
            <person name="Krajaejun T."/>
            <person name="Lin H."/>
            <person name="Meijer H.J."/>
            <person name="Moore B."/>
            <person name="Morris P."/>
            <person name="Phuntmart V."/>
            <person name="Puiu D."/>
            <person name="Shetty J."/>
            <person name="Stajich J.E."/>
            <person name="Tripathy S."/>
            <person name="Wawra S."/>
            <person name="van West P."/>
            <person name="Whitty B.R."/>
            <person name="Coutinho P.M."/>
            <person name="Henrissat B."/>
            <person name="Martin F."/>
            <person name="Thomas P.D."/>
            <person name="Tyler B.M."/>
            <person name="De Vries R.P."/>
            <person name="Kamoun S."/>
            <person name="Yandell M."/>
            <person name="Tisserat N."/>
            <person name="Buell C.R."/>
        </authorList>
    </citation>
    <scope>NUCLEOTIDE SEQUENCE</scope>
    <source>
        <strain evidence="3">DAOM:BR144</strain>
    </source>
</reference>
<dbReference type="Proteomes" id="UP000019132">
    <property type="component" value="Unassembled WGS sequence"/>
</dbReference>
<keyword evidence="3" id="KW-1185">Reference proteome</keyword>
<dbReference type="VEuPathDB" id="FungiDB:PYU1_G002880"/>
<sequence length="78" mass="8496">MLSTSPAALGDACLGQICKTMVHLVEHVIPALHRYLSWDLESNDLGPIIPELSAPLSYPTKRRRSKSPSVVFPPAPFA</sequence>
<feature type="region of interest" description="Disordered" evidence="1">
    <location>
        <begin position="59"/>
        <end position="78"/>
    </location>
</feature>
<organism evidence="2 3">
    <name type="scientific">Globisporangium ultimum (strain ATCC 200006 / CBS 805.95 / DAOM BR144)</name>
    <name type="common">Pythium ultimum</name>
    <dbReference type="NCBI Taxonomy" id="431595"/>
    <lineage>
        <taxon>Eukaryota</taxon>
        <taxon>Sar</taxon>
        <taxon>Stramenopiles</taxon>
        <taxon>Oomycota</taxon>
        <taxon>Peronosporomycetes</taxon>
        <taxon>Pythiales</taxon>
        <taxon>Pythiaceae</taxon>
        <taxon>Globisporangium</taxon>
    </lineage>
</organism>
<dbReference type="AlphaFoldDB" id="K3WD42"/>
<evidence type="ECO:0000256" key="1">
    <source>
        <dbReference type="SAM" id="MobiDB-lite"/>
    </source>
</evidence>
<reference evidence="3" key="2">
    <citation type="submission" date="2010-04" db="EMBL/GenBank/DDBJ databases">
        <authorList>
            <person name="Buell R."/>
            <person name="Hamilton J."/>
            <person name="Hostetler J."/>
        </authorList>
    </citation>
    <scope>NUCLEOTIDE SEQUENCE [LARGE SCALE GENOMIC DNA]</scope>
    <source>
        <strain evidence="3">DAOM:BR144</strain>
    </source>
</reference>
<dbReference type="EMBL" id="GL376628">
    <property type="status" value="NOT_ANNOTATED_CDS"/>
    <property type="molecule type" value="Genomic_DNA"/>
</dbReference>
<accession>K3WD42</accession>
<evidence type="ECO:0000313" key="3">
    <source>
        <dbReference type="Proteomes" id="UP000019132"/>
    </source>
</evidence>
<proteinExistence type="predicted"/>
<dbReference type="HOGENOM" id="CLU_2693208_0_0_1"/>
<protein>
    <submittedName>
        <fullName evidence="2">Uncharacterized protein</fullName>
    </submittedName>
</protein>
<dbReference type="InParanoid" id="K3WD42"/>
<reference evidence="2" key="3">
    <citation type="submission" date="2015-02" db="UniProtKB">
        <authorList>
            <consortium name="EnsemblProtists"/>
        </authorList>
    </citation>
    <scope>IDENTIFICATION</scope>
    <source>
        <strain evidence="2">DAOM BR144</strain>
    </source>
</reference>
<dbReference type="EnsemblProtists" id="PYU1_T002883">
    <property type="protein sequence ID" value="PYU1_T002883"/>
    <property type="gene ID" value="PYU1_G002880"/>
</dbReference>
<name>K3WD42_GLOUD</name>
<evidence type="ECO:0000313" key="2">
    <source>
        <dbReference type="EnsemblProtists" id="PYU1_T002883"/>
    </source>
</evidence>